<dbReference type="PROSITE" id="PS50110">
    <property type="entry name" value="RESPONSE_REGULATORY"/>
    <property type="match status" value="1"/>
</dbReference>
<keyword evidence="1" id="KW-0238">DNA-binding</keyword>
<dbReference type="GO" id="GO:0032993">
    <property type="term" value="C:protein-DNA complex"/>
    <property type="evidence" value="ECO:0007669"/>
    <property type="project" value="TreeGrafter"/>
</dbReference>
<name>A0A1E8PLH0_9BURK</name>
<dbReference type="PANTHER" id="PTHR48111:SF69">
    <property type="entry name" value="RESPONSE REGULATOR RECEIVER"/>
    <property type="match status" value="1"/>
</dbReference>
<comment type="caution">
    <text evidence="2">Lacks conserved residue(s) required for the propagation of feature annotation.</text>
</comment>
<dbReference type="Pfam" id="PF00072">
    <property type="entry name" value="Response_reg"/>
    <property type="match status" value="1"/>
</dbReference>
<dbReference type="AlphaFoldDB" id="A0A1E8PLH0"/>
<organism evidence="4 5">
    <name type="scientific">Janthinobacterium lividum</name>
    <dbReference type="NCBI Taxonomy" id="29581"/>
    <lineage>
        <taxon>Bacteria</taxon>
        <taxon>Pseudomonadati</taxon>
        <taxon>Pseudomonadota</taxon>
        <taxon>Betaproteobacteria</taxon>
        <taxon>Burkholderiales</taxon>
        <taxon>Oxalobacteraceae</taxon>
        <taxon>Janthinobacterium</taxon>
    </lineage>
</organism>
<evidence type="ECO:0000313" key="5">
    <source>
        <dbReference type="Proteomes" id="UP000092634"/>
    </source>
</evidence>
<protein>
    <recommendedName>
        <fullName evidence="3">Response regulatory domain-containing protein</fullName>
    </recommendedName>
</protein>
<reference evidence="4 5" key="1">
    <citation type="submission" date="2016-10" db="EMBL/GenBank/DDBJ databases">
        <title>Updated version of Genome Assembly of Janthinobacterium lividum ERGS5:01.</title>
        <authorList>
            <person name="Kumar R."/>
            <person name="Acharya V."/>
            <person name="Singh D."/>
        </authorList>
    </citation>
    <scope>NUCLEOTIDE SEQUENCE [LARGE SCALE GENOMIC DNA]</scope>
    <source>
        <strain evidence="4 5">ERGS5:01</strain>
    </source>
</reference>
<dbReference type="InterPro" id="IPR039420">
    <property type="entry name" value="WalR-like"/>
</dbReference>
<evidence type="ECO:0000256" key="1">
    <source>
        <dbReference type="ARBA" id="ARBA00023125"/>
    </source>
</evidence>
<proteinExistence type="predicted"/>
<dbReference type="GO" id="GO:0006355">
    <property type="term" value="P:regulation of DNA-templated transcription"/>
    <property type="evidence" value="ECO:0007669"/>
    <property type="project" value="TreeGrafter"/>
</dbReference>
<sequence>MPGLSGLEVAERIGKRAHVVFVTACDQYAVDAFDAGAVDYLLKPVQAERLQRALARLRDQFGAQPADIVHLLQSLRAALPAPRREKLKCIRASVEKLPVSRTLTHLFRD</sequence>
<dbReference type="InterPro" id="IPR011006">
    <property type="entry name" value="CheY-like_superfamily"/>
</dbReference>
<dbReference type="Proteomes" id="UP000092634">
    <property type="component" value="Unassembled WGS sequence"/>
</dbReference>
<dbReference type="PANTHER" id="PTHR48111">
    <property type="entry name" value="REGULATOR OF RPOS"/>
    <property type="match status" value="1"/>
</dbReference>
<evidence type="ECO:0000259" key="3">
    <source>
        <dbReference type="PROSITE" id="PS50110"/>
    </source>
</evidence>
<gene>
    <name evidence="4" type="ORF">BA896_020090</name>
</gene>
<dbReference type="GO" id="GO:0000156">
    <property type="term" value="F:phosphorelay response regulator activity"/>
    <property type="evidence" value="ECO:0007669"/>
    <property type="project" value="TreeGrafter"/>
</dbReference>
<dbReference type="InterPro" id="IPR001789">
    <property type="entry name" value="Sig_transdc_resp-reg_receiver"/>
</dbReference>
<evidence type="ECO:0000313" key="4">
    <source>
        <dbReference type="EMBL" id="OFJ46604.1"/>
    </source>
</evidence>
<dbReference type="Gene3D" id="3.40.50.2300">
    <property type="match status" value="1"/>
</dbReference>
<dbReference type="EMBL" id="MAQB02000011">
    <property type="protein sequence ID" value="OFJ46604.1"/>
    <property type="molecule type" value="Genomic_DNA"/>
</dbReference>
<comment type="caution">
    <text evidence="4">The sequence shown here is derived from an EMBL/GenBank/DDBJ whole genome shotgun (WGS) entry which is preliminary data.</text>
</comment>
<evidence type="ECO:0000256" key="2">
    <source>
        <dbReference type="PROSITE-ProRule" id="PRU00169"/>
    </source>
</evidence>
<dbReference type="GO" id="GO:0000976">
    <property type="term" value="F:transcription cis-regulatory region binding"/>
    <property type="evidence" value="ECO:0007669"/>
    <property type="project" value="TreeGrafter"/>
</dbReference>
<dbReference type="SUPFAM" id="SSF52172">
    <property type="entry name" value="CheY-like"/>
    <property type="match status" value="1"/>
</dbReference>
<accession>A0A1E8PLH0</accession>
<feature type="domain" description="Response regulatory" evidence="3">
    <location>
        <begin position="1"/>
        <end position="58"/>
    </location>
</feature>
<dbReference type="GO" id="GO:0005829">
    <property type="term" value="C:cytosol"/>
    <property type="evidence" value="ECO:0007669"/>
    <property type="project" value="TreeGrafter"/>
</dbReference>